<dbReference type="AlphaFoldDB" id="A0AAV3AH80"/>
<comment type="caution">
    <text evidence="1">The sequence shown here is derived from an EMBL/GenBank/DDBJ whole genome shotgun (WGS) entry which is preliminary data.</text>
</comment>
<organism evidence="1 2">
    <name type="scientific">Pyxicephalus adspersus</name>
    <name type="common">African bullfrog</name>
    <dbReference type="NCBI Taxonomy" id="30357"/>
    <lineage>
        <taxon>Eukaryota</taxon>
        <taxon>Metazoa</taxon>
        <taxon>Chordata</taxon>
        <taxon>Craniata</taxon>
        <taxon>Vertebrata</taxon>
        <taxon>Euteleostomi</taxon>
        <taxon>Amphibia</taxon>
        <taxon>Batrachia</taxon>
        <taxon>Anura</taxon>
        <taxon>Neobatrachia</taxon>
        <taxon>Ranoidea</taxon>
        <taxon>Pyxicephalidae</taxon>
        <taxon>Pyxicephalinae</taxon>
        <taxon>Pyxicephalus</taxon>
    </lineage>
</organism>
<reference evidence="1" key="1">
    <citation type="thesis" date="2020" institute="ProQuest LLC" country="789 East Eisenhower Parkway, Ann Arbor, MI, USA">
        <title>Comparative Genomics and Chromosome Evolution.</title>
        <authorList>
            <person name="Mudd A.B."/>
        </authorList>
    </citation>
    <scope>NUCLEOTIDE SEQUENCE</scope>
    <source>
        <strain evidence="1">1538</strain>
        <tissue evidence="1">Blood</tissue>
    </source>
</reference>
<evidence type="ECO:0000313" key="1">
    <source>
        <dbReference type="EMBL" id="DBA23402.1"/>
    </source>
</evidence>
<name>A0AAV3AH80_PYXAD</name>
<evidence type="ECO:0000313" key="2">
    <source>
        <dbReference type="Proteomes" id="UP001181693"/>
    </source>
</evidence>
<sequence>MRKDGNLYAGVYNESTHTDQYQILTFVPPNGTQDGGCDLFILSHRIRNTSLLVKPEDQAEAPHQHPITIHIEEGIQETS</sequence>
<dbReference type="Proteomes" id="UP001181693">
    <property type="component" value="Unassembled WGS sequence"/>
</dbReference>
<protein>
    <submittedName>
        <fullName evidence="1">Uncharacterized protein</fullName>
    </submittedName>
</protein>
<dbReference type="EMBL" id="DYDO01000006">
    <property type="protein sequence ID" value="DBA23402.1"/>
    <property type="molecule type" value="Genomic_DNA"/>
</dbReference>
<accession>A0AAV3AH80</accession>
<gene>
    <name evidence="1" type="ORF">GDO54_014317</name>
</gene>
<proteinExistence type="predicted"/>
<keyword evidence="2" id="KW-1185">Reference proteome</keyword>